<proteinExistence type="predicted"/>
<dbReference type="InterPro" id="IPR025799">
    <property type="entry name" value="Arg_MeTrfase"/>
</dbReference>
<dbReference type="PANTHER" id="PTHR11006:SF4">
    <property type="entry name" value="PROTEIN ARGININE N-METHYLTRANSFERASE 7"/>
    <property type="match status" value="1"/>
</dbReference>
<dbReference type="InterPro" id="IPR029063">
    <property type="entry name" value="SAM-dependent_MTases_sf"/>
</dbReference>
<dbReference type="EMBL" id="KZ155778">
    <property type="protein sequence ID" value="OUS47629.1"/>
    <property type="molecule type" value="Genomic_DNA"/>
</dbReference>
<gene>
    <name evidence="4" type="ORF">BE221DRAFT_198317</name>
</gene>
<evidence type="ECO:0000256" key="1">
    <source>
        <dbReference type="ARBA" id="ARBA00022691"/>
    </source>
</evidence>
<dbReference type="SUPFAM" id="SSF118359">
    <property type="entry name" value="Expressed protein At2g23090/F21P24.15"/>
    <property type="match status" value="1"/>
</dbReference>
<dbReference type="GO" id="GO:0032259">
    <property type="term" value="P:methylation"/>
    <property type="evidence" value="ECO:0007669"/>
    <property type="project" value="UniProtKB-KW"/>
</dbReference>
<dbReference type="PROSITE" id="PS51678">
    <property type="entry name" value="SAM_MT_PRMT"/>
    <property type="match status" value="2"/>
</dbReference>
<protein>
    <submittedName>
        <fullName evidence="4">Arginine N-methyltransferase</fullName>
    </submittedName>
</protein>
<feature type="region of interest" description="Disordered" evidence="3">
    <location>
        <begin position="87"/>
        <end position="119"/>
    </location>
</feature>
<dbReference type="GO" id="GO:0016274">
    <property type="term" value="F:protein-arginine N-methyltransferase activity"/>
    <property type="evidence" value="ECO:0007669"/>
    <property type="project" value="InterPro"/>
</dbReference>
<dbReference type="Gene3D" id="3.40.50.150">
    <property type="entry name" value="Vaccinia Virus protein VP39"/>
    <property type="match status" value="2"/>
</dbReference>
<sequence>MAGKAKPKKHTAKELQAKAAAALTNKGGGAAGLVDRKGGAAGHAKFKCPVCGMAAPSEKSGIAHWDSKHPKLTFDFAQWTDQHAVHGGTTQGVAVRARREIDSTPRRNRKKANDAESSLHVVTDTSLGAMSTGARERNLAEGLAESVVADANESETDADVWSDDEHEDIVRATLERENERGSEKVDERDTRVRILLIRERDAEFARDKTFKARSITDLNNEAVRHLKAGDDVRCIVSYAKIFRKIAENNVTSPTLYVCHSNRAYAYLNLGLFEEALWDGHRAQTLANERFTQIQSDEGTVNVFVKGFARKGFALMGMRRPKLAKIEFENGLAMSPKDEELKRGLEEATQAIIHDLYVGRGKEKQYALPSCGKTSERISSLPYSAPLHRVHPRDMLPNKLLTPFQAENDHHLKDTYNYMTIQADIRVPKRHFSVLHDEVRRSKYSAAIHRAIEKMHGDAKDARVLNIGCGAGLNTMLALKHGAHHVTATERWLYLAMATKENLLNNGYSDDQVKVVYKRPTDVALLRDVPISCNICICDVFDDGLLSSGMIPAVRHALDKLLLPDAIMIPSSATMYAQAIDMRTPSFDGITLSAIDAYRWHPTYMAGVDLCEDAYVALSEPVQVFQFDFLIPPDSSERRTFDLAFTKRGKFNAVLFWYDMTLIDEINISTRPGVTGAPSSMRAAVQFMPGKIAVEDGLVLPLTCAHNTVGIQFTVEDAEYDEVSKKDASFPKYHFHMLQDHGRLHAYSDAIERQVAKIKGRGESVRALDVGTGSGVLAMLTARAGADSVVACDTHPSLVSIARRNVAANGFGSQVSVLKQDVTLLERGKHTPYDGVNLIVLDAFDAGLTGDQVLYMLECARRQVCGSSCAVVPAAATIYCAGVEAYTNEVDGFDLSAFNKYRWDSSYEATYMRDQPYRVLTKPKRVFEFFFDDSQRSKGRETVLKVETIAHGYLNAVMFWFDLHMDEEETITTAPPGIDKGGVIVDASILGDVDGERAKKVMSESLRRVRANLASNPRSKDFEHKERSDPSMTTVERSDAVRQVSITNDSSSFDNSEEERVEHYWGQALQYLERGVQVRAGKKIALLAKRQNSSVHFSLKEGVGSWVGKPPWKIEWGGGASVESPHFQRVHYCQLLVNDFLMRLRSKRFAPIEKDMKMILAHCGNLFLEPRSLTDVYHNLVMLEVYFDWDDFSPGAKVESMSKQYLRLC</sequence>
<dbReference type="GO" id="GO:0042054">
    <property type="term" value="F:histone methyltransferase activity"/>
    <property type="evidence" value="ECO:0007669"/>
    <property type="project" value="TreeGrafter"/>
</dbReference>
<organism evidence="4">
    <name type="scientific">Ostreococcus tauri</name>
    <name type="common">Marine green alga</name>
    <dbReference type="NCBI Taxonomy" id="70448"/>
    <lineage>
        <taxon>Eukaryota</taxon>
        <taxon>Viridiplantae</taxon>
        <taxon>Chlorophyta</taxon>
        <taxon>Mamiellophyceae</taxon>
        <taxon>Mamiellales</taxon>
        <taxon>Bathycoccaceae</taxon>
        <taxon>Ostreococcus</taxon>
    </lineage>
</organism>
<evidence type="ECO:0000256" key="3">
    <source>
        <dbReference type="SAM" id="MobiDB-lite"/>
    </source>
</evidence>
<dbReference type="SUPFAM" id="SSF48452">
    <property type="entry name" value="TPR-like"/>
    <property type="match status" value="1"/>
</dbReference>
<dbReference type="Gene3D" id="1.25.40.10">
    <property type="entry name" value="Tetratricopeptide repeat domain"/>
    <property type="match status" value="1"/>
</dbReference>
<reference evidence="4" key="1">
    <citation type="submission" date="2017-04" db="EMBL/GenBank/DDBJ databases">
        <title>Population genomics of picophytoplankton unveils novel chromosome hypervariability.</title>
        <authorList>
            <consortium name="DOE Joint Genome Institute"/>
            <person name="Blanc-Mathieu R."/>
            <person name="Krasovec M."/>
            <person name="Hebrard M."/>
            <person name="Yau S."/>
            <person name="Desgranges E."/>
            <person name="Martin J."/>
            <person name="Schackwitz W."/>
            <person name="Kuo A."/>
            <person name="Salin G."/>
            <person name="Donnadieu C."/>
            <person name="Desdevises Y."/>
            <person name="Sanchez-Ferandin S."/>
            <person name="Moreau H."/>
            <person name="Rivals E."/>
            <person name="Grigoriev I.V."/>
            <person name="Grimsley N."/>
            <person name="Eyre-Walker A."/>
            <person name="Piganeau G."/>
        </authorList>
    </citation>
    <scope>NUCLEOTIDE SEQUENCE [LARGE SCALE GENOMIC DNA]</scope>
    <source>
        <strain evidence="4">RCC 1115</strain>
    </source>
</reference>
<dbReference type="Gene3D" id="2.70.160.11">
    <property type="entry name" value="Hnrnp arginine n-methyltransferase1"/>
    <property type="match status" value="2"/>
</dbReference>
<dbReference type="CDD" id="cd02440">
    <property type="entry name" value="AdoMet_MTases"/>
    <property type="match status" value="1"/>
</dbReference>
<dbReference type="Pfam" id="PF06325">
    <property type="entry name" value="PrmA"/>
    <property type="match status" value="1"/>
</dbReference>
<keyword evidence="2 4" id="KW-0808">Transferase</keyword>
<dbReference type="AlphaFoldDB" id="A0A1Y5IDF7"/>
<accession>A0A1Y5IDF7</accession>
<keyword evidence="1 2" id="KW-0949">S-adenosyl-L-methionine</keyword>
<feature type="region of interest" description="Disordered" evidence="3">
    <location>
        <begin position="1014"/>
        <end position="1037"/>
    </location>
</feature>
<evidence type="ECO:0000256" key="2">
    <source>
        <dbReference type="PROSITE-ProRule" id="PRU01015"/>
    </source>
</evidence>
<evidence type="ECO:0000313" key="4">
    <source>
        <dbReference type="EMBL" id="OUS47629.1"/>
    </source>
</evidence>
<name>A0A1Y5IDF7_OSTTA</name>
<keyword evidence="2 4" id="KW-0489">Methyltransferase</keyword>
<dbReference type="eggNOG" id="KOG1501">
    <property type="taxonomic scope" value="Eukaryota"/>
</dbReference>
<dbReference type="InterPro" id="IPR011990">
    <property type="entry name" value="TPR-like_helical_dom_sf"/>
</dbReference>
<dbReference type="Proteomes" id="UP000195557">
    <property type="component" value="Unassembled WGS sequence"/>
</dbReference>
<dbReference type="SUPFAM" id="SSF53335">
    <property type="entry name" value="S-adenosyl-L-methionine-dependent methyltransferases"/>
    <property type="match status" value="2"/>
</dbReference>
<dbReference type="PANTHER" id="PTHR11006">
    <property type="entry name" value="PROTEIN ARGININE N-METHYLTRANSFERASE"/>
    <property type="match status" value="1"/>
</dbReference>
<feature type="compositionally biased region" description="Basic and acidic residues" evidence="3">
    <location>
        <begin position="1017"/>
        <end position="1028"/>
    </location>
</feature>